<feature type="transmembrane region" description="Helical" evidence="1">
    <location>
        <begin position="7"/>
        <end position="29"/>
    </location>
</feature>
<keyword evidence="1" id="KW-0812">Transmembrane</keyword>
<feature type="transmembrane region" description="Helical" evidence="1">
    <location>
        <begin position="105"/>
        <end position="128"/>
    </location>
</feature>
<evidence type="ECO:0000313" key="2">
    <source>
        <dbReference type="EMBL" id="XBJ29083.1"/>
    </source>
</evidence>
<sequence length="190" mass="22642">MKKIILGFLIFFVYPALMMLLILIHRKYISEVPMLSPHTSVEIFKRISIYYFYLLVIHTPLFLVLVWKKVISKIESLDFINTFYFGIAFSLCVFFLLTLPLDGHLALVPLLCVLFSFVFVFKFIYFCFKQISHFTWKKLIFIITTLLGICAGLAYIFFCLYYQLYIFDNYDFLGKFYNIPAHKRPLNFIF</sequence>
<organism evidence="2">
    <name type="scientific">Campylobacter sp. CCS1377</name>
    <dbReference type="NCBI Taxonomy" id="3158229"/>
    <lineage>
        <taxon>Bacteria</taxon>
        <taxon>Pseudomonadati</taxon>
        <taxon>Campylobacterota</taxon>
        <taxon>Epsilonproteobacteria</taxon>
        <taxon>Campylobacterales</taxon>
        <taxon>Campylobacteraceae</taxon>
        <taxon>Campylobacter</taxon>
    </lineage>
</organism>
<accession>A0AAU7E785</accession>
<name>A0AAU7E785_9BACT</name>
<protein>
    <submittedName>
        <fullName evidence="2">Uncharacterized protein</fullName>
    </submittedName>
</protein>
<evidence type="ECO:0000256" key="1">
    <source>
        <dbReference type="SAM" id="Phobius"/>
    </source>
</evidence>
<dbReference type="EMBL" id="CP155620">
    <property type="protein sequence ID" value="XBJ29083.1"/>
    <property type="molecule type" value="Genomic_DNA"/>
</dbReference>
<proteinExistence type="predicted"/>
<keyword evidence="1" id="KW-0472">Membrane</keyword>
<feature type="transmembrane region" description="Helical" evidence="1">
    <location>
        <begin position="79"/>
        <end position="99"/>
    </location>
</feature>
<feature type="transmembrane region" description="Helical" evidence="1">
    <location>
        <begin position="140"/>
        <end position="164"/>
    </location>
</feature>
<keyword evidence="1" id="KW-1133">Transmembrane helix</keyword>
<feature type="transmembrane region" description="Helical" evidence="1">
    <location>
        <begin position="49"/>
        <end position="67"/>
    </location>
</feature>
<gene>
    <name evidence="2" type="ORF">AAH949_08350</name>
</gene>
<reference evidence="2" key="1">
    <citation type="submission" date="2024-05" db="EMBL/GenBank/DDBJ databases">
        <title>Campylobacter coli isolated from environmental waters in Slovenia.</title>
        <authorList>
            <person name="Zautner A.E."/>
            <person name="Bunk B."/>
            <person name="Riedel T."/>
            <person name="Sproeer C."/>
        </authorList>
    </citation>
    <scope>NUCLEOTIDE SEQUENCE</scope>
    <source>
        <strain evidence="2">CCS1377</strain>
    </source>
</reference>
<dbReference type="AlphaFoldDB" id="A0AAU7E785"/>
<dbReference type="RefSeq" id="WP_348518490.1">
    <property type="nucleotide sequence ID" value="NZ_CP155620.1"/>
</dbReference>